<dbReference type="Pfam" id="PF01590">
    <property type="entry name" value="GAF"/>
    <property type="match status" value="2"/>
</dbReference>
<evidence type="ECO:0000256" key="1">
    <source>
        <dbReference type="ARBA" id="ARBA00000085"/>
    </source>
</evidence>
<dbReference type="InterPro" id="IPR005467">
    <property type="entry name" value="His_kinase_dom"/>
</dbReference>
<organism evidence="8 9">
    <name type="scientific">Calothrix parietina FACHB-288</name>
    <dbReference type="NCBI Taxonomy" id="2692896"/>
    <lineage>
        <taxon>Bacteria</taxon>
        <taxon>Bacillati</taxon>
        <taxon>Cyanobacteriota</taxon>
        <taxon>Cyanophyceae</taxon>
        <taxon>Nostocales</taxon>
        <taxon>Calotrichaceae</taxon>
        <taxon>Calothrix</taxon>
    </lineage>
</organism>
<dbReference type="Proteomes" id="UP000658514">
    <property type="component" value="Unassembled WGS sequence"/>
</dbReference>
<gene>
    <name evidence="8" type="ORF">H6G24_00120</name>
</gene>
<evidence type="ECO:0000256" key="4">
    <source>
        <dbReference type="ARBA" id="ARBA00023012"/>
    </source>
</evidence>
<dbReference type="SUPFAM" id="SSF52540">
    <property type="entry name" value="P-loop containing nucleoside triphosphate hydrolases"/>
    <property type="match status" value="1"/>
</dbReference>
<reference evidence="8 9" key="1">
    <citation type="journal article" date="2020" name="ISME J.">
        <title>Comparative genomics reveals insights into cyanobacterial evolution and habitat adaptation.</title>
        <authorList>
            <person name="Chen M.Y."/>
            <person name="Teng W.K."/>
            <person name="Zhao L."/>
            <person name="Hu C.X."/>
            <person name="Zhou Y.K."/>
            <person name="Han B.P."/>
            <person name="Song L.R."/>
            <person name="Shu W.S."/>
        </authorList>
    </citation>
    <scope>NUCLEOTIDE SEQUENCE [LARGE SCALE GENOMIC DNA]</scope>
    <source>
        <strain evidence="8 9">FACHB-288</strain>
    </source>
</reference>
<dbReference type="InterPro" id="IPR041664">
    <property type="entry name" value="AAA_16"/>
</dbReference>
<evidence type="ECO:0000259" key="6">
    <source>
        <dbReference type="PROSITE" id="PS50011"/>
    </source>
</evidence>
<dbReference type="Gene3D" id="3.30.450.40">
    <property type="match status" value="2"/>
</dbReference>
<dbReference type="PROSITE" id="PS50011">
    <property type="entry name" value="PROTEIN_KINASE_DOM"/>
    <property type="match status" value="1"/>
</dbReference>
<dbReference type="Gene3D" id="3.40.50.300">
    <property type="entry name" value="P-loop containing nucleotide triphosphate hydrolases"/>
    <property type="match status" value="1"/>
</dbReference>
<feature type="domain" description="Histidine kinase" evidence="7">
    <location>
        <begin position="1734"/>
        <end position="1991"/>
    </location>
</feature>
<dbReference type="CDD" id="cd14014">
    <property type="entry name" value="STKc_PknB_like"/>
    <property type="match status" value="1"/>
</dbReference>
<dbReference type="InterPro" id="IPR003594">
    <property type="entry name" value="HATPase_dom"/>
</dbReference>
<protein>
    <recommendedName>
        <fullName evidence="2">histidine kinase</fullName>
        <ecNumber evidence="2">2.7.13.3</ecNumber>
    </recommendedName>
</protein>
<dbReference type="PRINTS" id="PR00344">
    <property type="entry name" value="BCTRLSENSOR"/>
</dbReference>
<dbReference type="Pfam" id="PF13191">
    <property type="entry name" value="AAA_16"/>
    <property type="match status" value="1"/>
</dbReference>
<dbReference type="PROSITE" id="PS50109">
    <property type="entry name" value="HIS_KIN"/>
    <property type="match status" value="1"/>
</dbReference>
<feature type="coiled-coil region" evidence="5">
    <location>
        <begin position="1500"/>
        <end position="1534"/>
    </location>
</feature>
<sequence length="1991" mass="224306">MTTETYNPTIPGYQICSQIYAGARTKVYRAIRESDRVAVVIKLLACEFPHFQELVQFRHQYTITKSLQIPGILQPLALETYNNGYILVMADTGEISLREYIKIHDLSLREFFSIAIQLTNILHNLHHKRAIHKDIKPANILINPQTKQVQLIDFSIASLLPKETTEIKSPNVLEGTLAYISPEQTGRMNRGIDYRSDFYALGVTFYEILTGELPFNCEDPLELIHCHLAKQPNAIINPEIPPVMVNIVMKLLAKNAEDRYQSALGLKHDLETCLAQLKDTGEISNFQIAQRDICDRFLIPEKLYGRESEVNTLLQAFERVANGTSEMMLVAGFSGIGKTVIINEVHKPITRQKGYFIKGKFDQFNRNIPFSAFVQALRDLMGQLLSESDAKLKQWREQILAALGENAQVIVEVIPELEKIIGKQPPAAELSGNAAQNRFNLLFQNFIAVFTKKQHPLVIFLDDLQWADLASLQLIKLLMEDRQYLLLLGAYRHNEVSPTHPFSLMVEELHKSGKTVNIISLAPLTWNDTNQLVADTLHCATKRAHPLSELITAKTQGNPFFITQFLKALYEDGQITFNHYQWYWECDIAQIKALSLTDDVVEFIAQQLQKLPSETQNILKLAACIGNSFDLDTLAIVCEYSAADVASDLWTALQEGLIIPQSQLYKFYVNYQQPETNKRNIENVAYRFLHDRIQQAAYSLIAPAQKQATHFDIGTLLLEKLSPKEIEERIFEIVNHLNLGQTLISTISQKIELAKLNLLAGTKAKAATAYAGALKYITAGIELLPENCWERYDNLSLALFKERTEIEYLNGNFAQAESWLQQTLNRAKAPLEKAEVYNLAIVQYTLQAKYPEAIQAGREALALVNIHLPETDFERVRDAELAMIQDTLSDRTFSALLDLPIVTQPEQKMGIKLLISMGPPTYRSHQKLWSVICAKAVNLCLKYGNSPEIGYIYPAFGGLRGYALNNYQGTGELLDVTLKLMQVFNNKSAESVAYLMIGSSLRHWSHPLHTASEDYLSSYQVGLASSNLQYAAYAFGHNMYCRFYQSIHLEQLLTEIAESLAFSQKYKNQWAIDLFIGGQIIITEFMGIKFAIDEANYLEDCRTHKNWQVICIYNILKSQLLLVCEQLEAAFNYSEQAEAEIINVAPQGLLPYVHHCFIHALLLLARYPQLTEAEKPNCWQKICQYQQQLTVWAENNPGNFLHLCCLVTAESCRVSGDLLAAIDNYDRAITQAKAHEWLQAEALANELAAKFYLNWGKDKIATTYMQEAYYCYARWGAKAKTDDLEQRYPDLLRPILQQVTPISNPLETLGMIYNSQLSIHASSATSGNSSSSLNHRLDLTTVLKASHSLASKIQLDELIWQLTQIILQHSGGDRCALILRNNDAVFEVKAIVTPETAELCSQTLEGNSKVPVKLIQYVKNTQEVVMIDELKTDLPIIDEYLQQQLPKSLLCLPILNHGYLIGILYLQNSTTSGVFTSDRLLILNFLCIQAAISLENARLYEKSQNYAQQLEQSLQILETTQKQLMQDEQALQKQALALLQLSQSQAISQGNLSTAFRELTEITAQTLQIERVSVWLFDEQHTKITCVDLCQLSCLEHSQGWQLKIADYPAYFLAIKSQPIIAADDALTDPRTCEFRHGYLDMFNISSMLDASFQVDGSIGGVICCEQVGEKRNWTSAEQNFISSIANLIALTLESHHRQQKTQQLKQALLDLNQSQLQIVQNEKMASLGNLVAGVAHEVNNPIGFLNGSINNAQDYVKDLLGHLELYQQQYPQPNTPIQDNAENIDLEFLIADLPKLLEAMKGATNRIKLISHSLRTFSRADTDRKVMANLHEGIDSTLLILKYRLKGNEHRPAIAIEQEYGDIPLIECFPGQLNQVFMNILANAIDMFDEMAATLSFNELQAHPQKITISTEAIANQVYIKIRDNGKGMSAEVQAKIFDHLFTTKGVGKGTGLGLAIARQLIEEKHGGSIEVNSVLGEGTEFAIAIPIKA</sequence>
<dbReference type="InterPro" id="IPR036890">
    <property type="entry name" value="HATPase_C_sf"/>
</dbReference>
<dbReference type="EMBL" id="JACJQH010000001">
    <property type="protein sequence ID" value="MBD2193900.1"/>
    <property type="molecule type" value="Genomic_DNA"/>
</dbReference>
<dbReference type="SMART" id="SM00387">
    <property type="entry name" value="HATPase_c"/>
    <property type="match status" value="1"/>
</dbReference>
<evidence type="ECO:0000259" key="7">
    <source>
        <dbReference type="PROSITE" id="PS50109"/>
    </source>
</evidence>
<feature type="domain" description="Protein kinase" evidence="6">
    <location>
        <begin position="13"/>
        <end position="271"/>
    </location>
</feature>
<dbReference type="Pfam" id="PF00069">
    <property type="entry name" value="Pkinase"/>
    <property type="match status" value="1"/>
</dbReference>
<dbReference type="Gene3D" id="3.30.565.10">
    <property type="entry name" value="Histidine kinase-like ATPase, C-terminal domain"/>
    <property type="match status" value="1"/>
</dbReference>
<dbReference type="EC" id="2.7.13.3" evidence="2"/>
<proteinExistence type="predicted"/>
<dbReference type="InterPro" id="IPR004358">
    <property type="entry name" value="Sig_transdc_His_kin-like_C"/>
</dbReference>
<comment type="caution">
    <text evidence="8">The sequence shown here is derived from an EMBL/GenBank/DDBJ whole genome shotgun (WGS) entry which is preliminary data.</text>
</comment>
<evidence type="ECO:0000256" key="3">
    <source>
        <dbReference type="ARBA" id="ARBA00022777"/>
    </source>
</evidence>
<keyword evidence="9" id="KW-1185">Reference proteome</keyword>
<dbReference type="InterPro" id="IPR003018">
    <property type="entry name" value="GAF"/>
</dbReference>
<dbReference type="InterPro" id="IPR011009">
    <property type="entry name" value="Kinase-like_dom_sf"/>
</dbReference>
<keyword evidence="5" id="KW-0175">Coiled coil</keyword>
<dbReference type="PANTHER" id="PTHR43642:SF1">
    <property type="entry name" value="HYBRID SIGNAL TRANSDUCTION HISTIDINE KINASE G"/>
    <property type="match status" value="1"/>
</dbReference>
<evidence type="ECO:0000313" key="8">
    <source>
        <dbReference type="EMBL" id="MBD2193900.1"/>
    </source>
</evidence>
<dbReference type="InterPro" id="IPR029016">
    <property type="entry name" value="GAF-like_dom_sf"/>
</dbReference>
<comment type="catalytic activity">
    <reaction evidence="1">
        <text>ATP + protein L-histidine = ADP + protein N-phospho-L-histidine.</text>
        <dbReference type="EC" id="2.7.13.3"/>
    </reaction>
</comment>
<dbReference type="SUPFAM" id="SSF55781">
    <property type="entry name" value="GAF domain-like"/>
    <property type="match status" value="2"/>
</dbReference>
<keyword evidence="4" id="KW-0902">Two-component regulatory system</keyword>
<dbReference type="Gene3D" id="1.10.510.10">
    <property type="entry name" value="Transferase(Phosphotransferase) domain 1"/>
    <property type="match status" value="1"/>
</dbReference>
<dbReference type="Pfam" id="PF02518">
    <property type="entry name" value="HATPase_c"/>
    <property type="match status" value="1"/>
</dbReference>
<dbReference type="SMART" id="SM00220">
    <property type="entry name" value="S_TKc"/>
    <property type="match status" value="1"/>
</dbReference>
<accession>A0ABR8A361</accession>
<evidence type="ECO:0000256" key="2">
    <source>
        <dbReference type="ARBA" id="ARBA00012438"/>
    </source>
</evidence>
<name>A0ABR8A361_9CYAN</name>
<dbReference type="PANTHER" id="PTHR43642">
    <property type="entry name" value="HYBRID SIGNAL TRANSDUCTION HISTIDINE KINASE G"/>
    <property type="match status" value="1"/>
</dbReference>
<keyword evidence="3" id="KW-0418">Kinase</keyword>
<evidence type="ECO:0000313" key="9">
    <source>
        <dbReference type="Proteomes" id="UP000658514"/>
    </source>
</evidence>
<dbReference type="RefSeq" id="WP_190538278.1">
    <property type="nucleotide sequence ID" value="NZ_CAWPNO010000001.1"/>
</dbReference>
<dbReference type="SUPFAM" id="SSF56112">
    <property type="entry name" value="Protein kinase-like (PK-like)"/>
    <property type="match status" value="1"/>
</dbReference>
<keyword evidence="3" id="KW-0808">Transferase</keyword>
<dbReference type="SMART" id="SM00065">
    <property type="entry name" value="GAF"/>
    <property type="match status" value="2"/>
</dbReference>
<evidence type="ECO:0000256" key="5">
    <source>
        <dbReference type="SAM" id="Coils"/>
    </source>
</evidence>
<dbReference type="InterPro" id="IPR027417">
    <property type="entry name" value="P-loop_NTPase"/>
</dbReference>
<dbReference type="SUPFAM" id="SSF55874">
    <property type="entry name" value="ATPase domain of HSP90 chaperone/DNA topoisomerase II/histidine kinase"/>
    <property type="match status" value="1"/>
</dbReference>
<dbReference type="Gene3D" id="1.10.287.130">
    <property type="match status" value="1"/>
</dbReference>
<dbReference type="InterPro" id="IPR053159">
    <property type="entry name" value="Hybrid_Histidine_Kinase"/>
</dbReference>
<dbReference type="InterPro" id="IPR000719">
    <property type="entry name" value="Prot_kinase_dom"/>
</dbReference>